<evidence type="ECO:0000256" key="3">
    <source>
        <dbReference type="ARBA" id="ARBA00043995"/>
    </source>
</evidence>
<dbReference type="EMBL" id="FMXO01000003">
    <property type="protein sequence ID" value="SDB11744.1"/>
    <property type="molecule type" value="Genomic_DNA"/>
</dbReference>
<dbReference type="PANTHER" id="PTHR30160:SF7">
    <property type="entry name" value="ADP-HEPTOSE--LPS HEPTOSYLTRANSFERASE 2"/>
    <property type="match status" value="1"/>
</dbReference>
<dbReference type="GO" id="GO:0009244">
    <property type="term" value="P:lipopolysaccharide core region biosynthetic process"/>
    <property type="evidence" value="ECO:0007669"/>
    <property type="project" value="TreeGrafter"/>
</dbReference>
<comment type="catalytic activity">
    <reaction evidence="5">
        <text>an L-alpha-D-Hep-(1-&gt;5)-[alpha-Kdo-(2-&gt;4)]-alpha-Kdo-(2-&gt;6)-lipid A + ADP-L-glycero-beta-D-manno-heptose = an L-alpha-D-Hep-(1-&gt;3)-L-alpha-D-Hep-(1-&gt;5)-[alpha-Kdo-(2-&gt;4)]-alpha-Kdo-(2-&gt;6)-lipid A + ADP + H(+)</text>
        <dbReference type="Rhea" id="RHEA:74071"/>
        <dbReference type="ChEBI" id="CHEBI:15378"/>
        <dbReference type="ChEBI" id="CHEBI:61506"/>
        <dbReference type="ChEBI" id="CHEBI:193068"/>
        <dbReference type="ChEBI" id="CHEBI:193069"/>
        <dbReference type="ChEBI" id="CHEBI:456216"/>
        <dbReference type="EC" id="2.4.99.24"/>
    </reaction>
</comment>
<dbReference type="STRING" id="617002.SAMN05660653_00554"/>
<dbReference type="InterPro" id="IPR011910">
    <property type="entry name" value="RfaF"/>
</dbReference>
<dbReference type="Gene3D" id="3.40.50.2000">
    <property type="entry name" value="Glycogen Phosphorylase B"/>
    <property type="match status" value="2"/>
</dbReference>
<organism evidence="6 7">
    <name type="scientific">Desulfonatronum thiosulfatophilum</name>
    <dbReference type="NCBI Taxonomy" id="617002"/>
    <lineage>
        <taxon>Bacteria</taxon>
        <taxon>Pseudomonadati</taxon>
        <taxon>Thermodesulfobacteriota</taxon>
        <taxon>Desulfovibrionia</taxon>
        <taxon>Desulfovibrionales</taxon>
        <taxon>Desulfonatronaceae</taxon>
        <taxon>Desulfonatronum</taxon>
    </lineage>
</organism>
<dbReference type="PANTHER" id="PTHR30160">
    <property type="entry name" value="TETRAACYLDISACCHARIDE 4'-KINASE-RELATED"/>
    <property type="match status" value="1"/>
</dbReference>
<sequence>MVMAQSLVQELKRQDPHCVVDILAPAWSAALLERMPGVRGIVIMPVGHGRLELGTRLKLSRSLRGKYDQAIVLPNSFKSALIPFVARIPRRTGYLGEWRFGLLNNIRRLNKSILTMTVQRFVALGLSRNAVLPPDVSPPKLRVDPCDGQAALAAFGLDLDRPVLALCPGAEYGPAKRWPAGHFAEVARAMHAQGWAVWVMGSEKDQDVAVEICSLSSLAGADCVNLAGRTTLAQVVDLIALASAVVSNDSGLMHVAAALDRPLVAVYGSSDPNFTPPLSASSRIVSLGLECSPCFKRHCPLGHLDCLLRISPDVVQRALAETTAAERTETTGIS</sequence>
<dbReference type="NCBIfam" id="TIGR02195">
    <property type="entry name" value="heptsyl_trn_II"/>
    <property type="match status" value="1"/>
</dbReference>
<name>A0A1G6ATM3_9BACT</name>
<dbReference type="AlphaFoldDB" id="A0A1G6ATM3"/>
<evidence type="ECO:0000256" key="2">
    <source>
        <dbReference type="ARBA" id="ARBA00022679"/>
    </source>
</evidence>
<protein>
    <recommendedName>
        <fullName evidence="4">lipopolysaccharide heptosyltransferase II</fullName>
        <ecNumber evidence="4">2.4.99.24</ecNumber>
    </recommendedName>
</protein>
<evidence type="ECO:0000313" key="6">
    <source>
        <dbReference type="EMBL" id="SDB11744.1"/>
    </source>
</evidence>
<dbReference type="SUPFAM" id="SSF53756">
    <property type="entry name" value="UDP-Glycosyltransferase/glycogen phosphorylase"/>
    <property type="match status" value="1"/>
</dbReference>
<evidence type="ECO:0000256" key="1">
    <source>
        <dbReference type="ARBA" id="ARBA00022676"/>
    </source>
</evidence>
<evidence type="ECO:0000256" key="5">
    <source>
        <dbReference type="ARBA" id="ARBA00047503"/>
    </source>
</evidence>
<dbReference type="CDD" id="cd03789">
    <property type="entry name" value="GT9_LPS_heptosyltransferase"/>
    <property type="match status" value="1"/>
</dbReference>
<dbReference type="GO" id="GO:0005829">
    <property type="term" value="C:cytosol"/>
    <property type="evidence" value="ECO:0007669"/>
    <property type="project" value="TreeGrafter"/>
</dbReference>
<dbReference type="FunFam" id="3.40.50.2000:FF:000023">
    <property type="entry name" value="ADP-heptose--LPS heptosyltransferase II"/>
    <property type="match status" value="1"/>
</dbReference>
<dbReference type="Pfam" id="PF01075">
    <property type="entry name" value="Glyco_transf_9"/>
    <property type="match status" value="1"/>
</dbReference>
<dbReference type="InterPro" id="IPR002201">
    <property type="entry name" value="Glyco_trans_9"/>
</dbReference>
<keyword evidence="1" id="KW-0328">Glycosyltransferase</keyword>
<comment type="similarity">
    <text evidence="3">Belongs to the glycosyltransferase 9 family.</text>
</comment>
<reference evidence="6 7" key="1">
    <citation type="submission" date="2016-10" db="EMBL/GenBank/DDBJ databases">
        <authorList>
            <person name="de Groot N.N."/>
        </authorList>
    </citation>
    <scope>NUCLEOTIDE SEQUENCE [LARGE SCALE GENOMIC DNA]</scope>
    <source>
        <strain evidence="6 7">ASO4-2</strain>
    </source>
</reference>
<dbReference type="GO" id="GO:0008713">
    <property type="term" value="F:ADP-heptose-lipopolysaccharide heptosyltransferase activity"/>
    <property type="evidence" value="ECO:0007669"/>
    <property type="project" value="UniProtKB-EC"/>
</dbReference>
<evidence type="ECO:0000313" key="7">
    <source>
        <dbReference type="Proteomes" id="UP000198771"/>
    </source>
</evidence>
<evidence type="ECO:0000256" key="4">
    <source>
        <dbReference type="ARBA" id="ARBA00044042"/>
    </source>
</evidence>
<dbReference type="InterPro" id="IPR051199">
    <property type="entry name" value="LPS_LOS_Heptosyltrfase"/>
</dbReference>
<keyword evidence="7" id="KW-1185">Reference proteome</keyword>
<proteinExistence type="inferred from homology"/>
<dbReference type="EC" id="2.4.99.24" evidence="4"/>
<keyword evidence="2 6" id="KW-0808">Transferase</keyword>
<gene>
    <name evidence="6" type="ORF">SAMN05660653_00554</name>
</gene>
<dbReference type="Proteomes" id="UP000198771">
    <property type="component" value="Unassembled WGS sequence"/>
</dbReference>
<accession>A0A1G6ATM3</accession>